<comment type="caution">
    <text evidence="2">The sequence shown here is derived from an EMBL/GenBank/DDBJ whole genome shotgun (WGS) entry which is preliminary data.</text>
</comment>
<dbReference type="RefSeq" id="WP_379857787.1">
    <property type="nucleotide sequence ID" value="NZ_JBHZQA010000004.1"/>
</dbReference>
<name>A0ABW6HMC5_9FLAO</name>
<feature type="signal peptide" evidence="1">
    <location>
        <begin position="1"/>
        <end position="22"/>
    </location>
</feature>
<sequence length="68" mass="6945">MKKIFLLGAFALLISTIFSCTADGVQTDNKTTGITVAKKSINQAAVGTGQANAVDGPGDQPVIITPPK</sequence>
<keyword evidence="1" id="KW-0732">Signal</keyword>
<evidence type="ECO:0000256" key="1">
    <source>
        <dbReference type="SAM" id="SignalP"/>
    </source>
</evidence>
<dbReference type="EMBL" id="JBHZQA010000004">
    <property type="protein sequence ID" value="MFE3847985.1"/>
    <property type="molecule type" value="Genomic_DNA"/>
</dbReference>
<organism evidence="2 3">
    <name type="scientific">Flavobacterium fructosi</name>
    <dbReference type="NCBI Taxonomy" id="3230416"/>
    <lineage>
        <taxon>Bacteria</taxon>
        <taxon>Pseudomonadati</taxon>
        <taxon>Bacteroidota</taxon>
        <taxon>Flavobacteriia</taxon>
        <taxon>Flavobacteriales</taxon>
        <taxon>Flavobacteriaceae</taxon>
        <taxon>Flavobacterium</taxon>
    </lineage>
</organism>
<evidence type="ECO:0000313" key="3">
    <source>
        <dbReference type="Proteomes" id="UP001600039"/>
    </source>
</evidence>
<proteinExistence type="predicted"/>
<reference evidence="2 3" key="1">
    <citation type="submission" date="2024-06" db="EMBL/GenBank/DDBJ databases">
        <title>Flavobacterium spp. isolated from glacier.</title>
        <authorList>
            <person name="Han D."/>
        </authorList>
    </citation>
    <scope>NUCLEOTIDE SEQUENCE [LARGE SCALE GENOMIC DNA]</scope>
    <source>
        <strain evidence="2 3">LB3P45</strain>
    </source>
</reference>
<protein>
    <recommendedName>
        <fullName evidence="4">Lipoprotein</fullName>
    </recommendedName>
</protein>
<keyword evidence="3" id="KW-1185">Reference proteome</keyword>
<dbReference type="PROSITE" id="PS51257">
    <property type="entry name" value="PROKAR_LIPOPROTEIN"/>
    <property type="match status" value="1"/>
</dbReference>
<dbReference type="Proteomes" id="UP001600039">
    <property type="component" value="Unassembled WGS sequence"/>
</dbReference>
<evidence type="ECO:0008006" key="4">
    <source>
        <dbReference type="Google" id="ProtNLM"/>
    </source>
</evidence>
<gene>
    <name evidence="2" type="ORF">ACFX5D_08425</name>
</gene>
<accession>A0ABW6HMC5</accession>
<evidence type="ECO:0000313" key="2">
    <source>
        <dbReference type="EMBL" id="MFE3847985.1"/>
    </source>
</evidence>
<feature type="chain" id="PRO_5045852135" description="Lipoprotein" evidence="1">
    <location>
        <begin position="23"/>
        <end position="68"/>
    </location>
</feature>